<keyword evidence="3" id="KW-0812">Transmembrane</keyword>
<reference evidence="6 7" key="1">
    <citation type="journal article" date="2014" name="Int. J. Syst. Evol. Microbiol.">
        <title>Phaeodactylibacter xiamenensis gen. nov., sp. nov., a member of the family Saprospiraceae isolated from the marine alga Phaeodactylum tricornutum.</title>
        <authorList>
            <person name="Chen Z.Jr."/>
            <person name="Lei X."/>
            <person name="Lai Q."/>
            <person name="Li Y."/>
            <person name="Zhang B."/>
            <person name="Zhang J."/>
            <person name="Zhang H."/>
            <person name="Yang L."/>
            <person name="Zheng W."/>
            <person name="Tian Y."/>
            <person name="Yu Z."/>
            <person name="Xu H.Jr."/>
            <person name="Zheng T."/>
        </authorList>
    </citation>
    <scope>NUCLEOTIDE SEQUENCE [LARGE SCALE GENOMIC DNA]</scope>
    <source>
        <strain evidence="6 7">KD52</strain>
    </source>
</reference>
<evidence type="ECO:0000256" key="1">
    <source>
        <dbReference type="PROSITE-ProRule" id="PRU00339"/>
    </source>
</evidence>
<dbReference type="InterPro" id="IPR016032">
    <property type="entry name" value="Sig_transdc_resp-reg_C-effctor"/>
</dbReference>
<feature type="domain" description="HTH luxR-type" evidence="5">
    <location>
        <begin position="501"/>
        <end position="559"/>
    </location>
</feature>
<keyword evidence="1" id="KW-0802">TPR repeat</keyword>
<dbReference type="InterPro" id="IPR000792">
    <property type="entry name" value="Tscrpt_reg_LuxR_C"/>
</dbReference>
<dbReference type="GO" id="GO:0003677">
    <property type="term" value="F:DNA binding"/>
    <property type="evidence" value="ECO:0007669"/>
    <property type="project" value="InterPro"/>
</dbReference>
<name>A0A098S9K7_9BACT</name>
<keyword evidence="3" id="KW-1133">Transmembrane helix</keyword>
<evidence type="ECO:0000256" key="3">
    <source>
        <dbReference type="SAM" id="Phobius"/>
    </source>
</evidence>
<keyword evidence="2" id="KW-0175">Coiled coil</keyword>
<dbReference type="SUPFAM" id="SSF46894">
    <property type="entry name" value="C-terminal effector domain of the bipartite response regulators"/>
    <property type="match status" value="1"/>
</dbReference>
<evidence type="ECO:0000313" key="7">
    <source>
        <dbReference type="Proteomes" id="UP000029736"/>
    </source>
</evidence>
<dbReference type="InterPro" id="IPR019734">
    <property type="entry name" value="TPR_rpt"/>
</dbReference>
<gene>
    <name evidence="6" type="ORF">IX84_02705</name>
</gene>
<feature type="transmembrane region" description="Helical" evidence="3">
    <location>
        <begin position="366"/>
        <end position="389"/>
    </location>
</feature>
<evidence type="ECO:0000256" key="4">
    <source>
        <dbReference type="SAM" id="SignalP"/>
    </source>
</evidence>
<dbReference type="SMART" id="SM00028">
    <property type="entry name" value="TPR"/>
    <property type="match status" value="3"/>
</dbReference>
<feature type="repeat" description="TPR" evidence="1">
    <location>
        <begin position="178"/>
        <end position="211"/>
    </location>
</feature>
<dbReference type="AlphaFoldDB" id="A0A098S9K7"/>
<protein>
    <recommendedName>
        <fullName evidence="5">HTH luxR-type domain-containing protein</fullName>
    </recommendedName>
</protein>
<comment type="caution">
    <text evidence="6">The sequence shown here is derived from an EMBL/GenBank/DDBJ whole genome shotgun (WGS) entry which is preliminary data.</text>
</comment>
<dbReference type="OrthoDB" id="1523128at2"/>
<evidence type="ECO:0000259" key="5">
    <source>
        <dbReference type="SMART" id="SM00421"/>
    </source>
</evidence>
<feature type="signal peptide" evidence="4">
    <location>
        <begin position="1"/>
        <end position="31"/>
    </location>
</feature>
<organism evidence="6 7">
    <name type="scientific">Phaeodactylibacter xiamenensis</name>
    <dbReference type="NCBI Taxonomy" id="1524460"/>
    <lineage>
        <taxon>Bacteria</taxon>
        <taxon>Pseudomonadati</taxon>
        <taxon>Bacteroidota</taxon>
        <taxon>Saprospiria</taxon>
        <taxon>Saprospirales</taxon>
        <taxon>Haliscomenobacteraceae</taxon>
        <taxon>Phaeodactylibacter</taxon>
    </lineage>
</organism>
<dbReference type="EMBL" id="JPOS01000010">
    <property type="protein sequence ID" value="KGE89264.1"/>
    <property type="molecule type" value="Genomic_DNA"/>
</dbReference>
<feature type="chain" id="PRO_5001948055" description="HTH luxR-type domain-containing protein" evidence="4">
    <location>
        <begin position="32"/>
        <end position="567"/>
    </location>
</feature>
<dbReference type="SUPFAM" id="SSF48452">
    <property type="entry name" value="TPR-like"/>
    <property type="match status" value="2"/>
</dbReference>
<proteinExistence type="predicted"/>
<sequence>MGIKLLVSILRYYFRLKVLFVLLFCACQARGNDQMDGRKGGRFNVVEEAQLLLAAADSNMQSSPMLALEYSVKAEVLARRASDNQLLSLALMKKGMASYYVGNLGGAAESLIGCKNLLSNEGGDKEMLGRVYNDLAAVYRYSGFQPDSALVYYKRAIDAFREAAETEEYSVLYAKELAAIYSNMGQMYVEEEAYEQAIFYLDRSLTALSQKKGYDRVRAATKISLVDVWSSMGKTLGADSLLREVLSATQEEEDWVLHSVALFYKGKLLERVNELDSAYLFYEGALAEAQSAEVWTSVDKIALALSDLACRMNRQEDAYEYLQLVQHAKEKMRRGEAALALSKMELEEKYKKWEEEVTSQMDRSRVSYLIVLGLAFLGGLILLSLYIAIVRKQRLAQLEYLESELVKRQLETERERLATEVEDTKQKLALNLLERMSANEMVNETLQKLMEVYRQVPTVSSRNSLQAISNSLRNIQDHSLWEEFELLYKHSNSDFFEALAGLGLTSNERRLCVFLRMNMATKEISALTGQSTKAVEVARTRLRRKLGLTNTDVDLSEYLMLLVEESA</sequence>
<dbReference type="RefSeq" id="WP_044216324.1">
    <property type="nucleotide sequence ID" value="NZ_JBKAGJ010000047.1"/>
</dbReference>
<dbReference type="SMART" id="SM00421">
    <property type="entry name" value="HTH_LUXR"/>
    <property type="match status" value="1"/>
</dbReference>
<keyword evidence="7" id="KW-1185">Reference proteome</keyword>
<accession>A0A098S9K7</accession>
<keyword evidence="4" id="KW-0732">Signal</keyword>
<dbReference type="STRING" id="1524460.IX84_02705"/>
<dbReference type="Gene3D" id="1.25.40.10">
    <property type="entry name" value="Tetratricopeptide repeat domain"/>
    <property type="match status" value="1"/>
</dbReference>
<keyword evidence="3" id="KW-0472">Membrane</keyword>
<evidence type="ECO:0000256" key="2">
    <source>
        <dbReference type="SAM" id="Coils"/>
    </source>
</evidence>
<evidence type="ECO:0000313" key="6">
    <source>
        <dbReference type="EMBL" id="KGE89264.1"/>
    </source>
</evidence>
<dbReference type="InterPro" id="IPR011990">
    <property type="entry name" value="TPR-like_helical_dom_sf"/>
</dbReference>
<dbReference type="PROSITE" id="PS50005">
    <property type="entry name" value="TPR"/>
    <property type="match status" value="1"/>
</dbReference>
<feature type="coiled-coil region" evidence="2">
    <location>
        <begin position="336"/>
        <end position="363"/>
    </location>
</feature>
<dbReference type="Proteomes" id="UP000029736">
    <property type="component" value="Unassembled WGS sequence"/>
</dbReference>
<dbReference type="GO" id="GO:0006355">
    <property type="term" value="P:regulation of DNA-templated transcription"/>
    <property type="evidence" value="ECO:0007669"/>
    <property type="project" value="InterPro"/>
</dbReference>